<sequence>MLNEVIEGKRKITVIIEDPLGNSAIISKKAVATKLSKEEAEKLNTGMIVFDVDKSELAHDVSDNVKPLGGD</sequence>
<reference evidence="1" key="1">
    <citation type="submission" date="2019-08" db="EMBL/GenBank/DDBJ databases">
        <authorList>
            <person name="Kucharzyk K."/>
            <person name="Murdoch R.W."/>
            <person name="Higgins S."/>
            <person name="Loffler F."/>
        </authorList>
    </citation>
    <scope>NUCLEOTIDE SEQUENCE</scope>
</reference>
<dbReference type="InterPro" id="IPR042451">
    <property type="entry name" value="ZPR1_A/B_dom"/>
</dbReference>
<gene>
    <name evidence="1" type="ORF">SDC9_148281</name>
</gene>
<dbReference type="Gene3D" id="2.60.120.1040">
    <property type="entry name" value="ZPR1, A/B domain"/>
    <property type="match status" value="1"/>
</dbReference>
<protein>
    <submittedName>
        <fullName evidence="1">Uncharacterized protein</fullName>
    </submittedName>
</protein>
<dbReference type="AlphaFoldDB" id="A0A645EGN1"/>
<organism evidence="1">
    <name type="scientific">bioreactor metagenome</name>
    <dbReference type="NCBI Taxonomy" id="1076179"/>
    <lineage>
        <taxon>unclassified sequences</taxon>
        <taxon>metagenomes</taxon>
        <taxon>ecological metagenomes</taxon>
    </lineage>
</organism>
<dbReference type="EMBL" id="VSSQ01047098">
    <property type="protein sequence ID" value="MPN01081.1"/>
    <property type="molecule type" value="Genomic_DNA"/>
</dbReference>
<accession>A0A645EGN1</accession>
<name>A0A645EGN1_9ZZZZ</name>
<comment type="caution">
    <text evidence="1">The sequence shown here is derived from an EMBL/GenBank/DDBJ whole genome shotgun (WGS) entry which is preliminary data.</text>
</comment>
<evidence type="ECO:0000313" key="1">
    <source>
        <dbReference type="EMBL" id="MPN01081.1"/>
    </source>
</evidence>
<proteinExistence type="predicted"/>